<evidence type="ECO:0000313" key="2">
    <source>
        <dbReference type="Proteomes" id="UP000886520"/>
    </source>
</evidence>
<protein>
    <submittedName>
        <fullName evidence="1">Uncharacterized protein</fullName>
    </submittedName>
</protein>
<comment type="caution">
    <text evidence="1">The sequence shown here is derived from an EMBL/GenBank/DDBJ whole genome shotgun (WGS) entry which is preliminary data.</text>
</comment>
<name>A0A9D4U0L6_ADICA</name>
<keyword evidence="2" id="KW-1185">Reference proteome</keyword>
<sequence length="65" mass="7150">MGDKVVNGANAPVDCLEPSTHNGQHSEYVILYLLSPKILDLLKRTRAPAERIEPEAIGISNIFAY</sequence>
<dbReference type="Proteomes" id="UP000886520">
    <property type="component" value="Chromosome 25"/>
</dbReference>
<gene>
    <name evidence="1" type="ORF">GOP47_0025439</name>
</gene>
<accession>A0A9D4U0L6</accession>
<dbReference type="EMBL" id="JABFUD020000025">
    <property type="protein sequence ID" value="KAI5059120.1"/>
    <property type="molecule type" value="Genomic_DNA"/>
</dbReference>
<reference evidence="1" key="1">
    <citation type="submission" date="2021-01" db="EMBL/GenBank/DDBJ databases">
        <title>Adiantum capillus-veneris genome.</title>
        <authorList>
            <person name="Fang Y."/>
            <person name="Liao Q."/>
        </authorList>
    </citation>
    <scope>NUCLEOTIDE SEQUENCE</scope>
    <source>
        <strain evidence="1">H3</strain>
        <tissue evidence="1">Leaf</tissue>
    </source>
</reference>
<organism evidence="1 2">
    <name type="scientific">Adiantum capillus-veneris</name>
    <name type="common">Maidenhair fern</name>
    <dbReference type="NCBI Taxonomy" id="13818"/>
    <lineage>
        <taxon>Eukaryota</taxon>
        <taxon>Viridiplantae</taxon>
        <taxon>Streptophyta</taxon>
        <taxon>Embryophyta</taxon>
        <taxon>Tracheophyta</taxon>
        <taxon>Polypodiopsida</taxon>
        <taxon>Polypodiidae</taxon>
        <taxon>Polypodiales</taxon>
        <taxon>Pteridineae</taxon>
        <taxon>Pteridaceae</taxon>
        <taxon>Vittarioideae</taxon>
        <taxon>Adiantum</taxon>
    </lineage>
</organism>
<proteinExistence type="predicted"/>
<evidence type="ECO:0000313" key="1">
    <source>
        <dbReference type="EMBL" id="KAI5059120.1"/>
    </source>
</evidence>
<dbReference type="AlphaFoldDB" id="A0A9D4U0L6"/>